<evidence type="ECO:0000259" key="2">
    <source>
        <dbReference type="Pfam" id="PF01757"/>
    </source>
</evidence>
<dbReference type="RefSeq" id="WP_209984019.1">
    <property type="nucleotide sequence ID" value="NZ_JAGINO010000013.1"/>
</dbReference>
<dbReference type="EMBL" id="JAUSVU010000023">
    <property type="protein sequence ID" value="MDQ0536115.1"/>
    <property type="molecule type" value="Genomic_DNA"/>
</dbReference>
<feature type="transmembrane region" description="Helical" evidence="1">
    <location>
        <begin position="297"/>
        <end position="316"/>
    </location>
</feature>
<accession>A0ABU0MRN3</accession>
<feature type="transmembrane region" description="Helical" evidence="1">
    <location>
        <begin position="49"/>
        <end position="71"/>
    </location>
</feature>
<organism evidence="3 4">
    <name type="scientific">Azospirillum picis</name>
    <dbReference type="NCBI Taxonomy" id="488438"/>
    <lineage>
        <taxon>Bacteria</taxon>
        <taxon>Pseudomonadati</taxon>
        <taxon>Pseudomonadota</taxon>
        <taxon>Alphaproteobacteria</taxon>
        <taxon>Rhodospirillales</taxon>
        <taxon>Azospirillaceae</taxon>
        <taxon>Azospirillum</taxon>
    </lineage>
</organism>
<keyword evidence="1" id="KW-1133">Transmembrane helix</keyword>
<keyword evidence="1" id="KW-0812">Transmembrane</keyword>
<name>A0ABU0MRN3_9PROT</name>
<dbReference type="Pfam" id="PF01757">
    <property type="entry name" value="Acyl_transf_3"/>
    <property type="match status" value="1"/>
</dbReference>
<feature type="transmembrane region" description="Helical" evidence="1">
    <location>
        <begin position="255"/>
        <end position="277"/>
    </location>
</feature>
<proteinExistence type="predicted"/>
<keyword evidence="4" id="KW-1185">Reference proteome</keyword>
<feature type="transmembrane region" description="Helical" evidence="1">
    <location>
        <begin position="201"/>
        <end position="218"/>
    </location>
</feature>
<evidence type="ECO:0000313" key="3">
    <source>
        <dbReference type="EMBL" id="MDQ0536115.1"/>
    </source>
</evidence>
<dbReference type="InterPro" id="IPR050879">
    <property type="entry name" value="Acyltransferase_3"/>
</dbReference>
<feature type="transmembrane region" description="Helical" evidence="1">
    <location>
        <begin position="92"/>
        <end position="109"/>
    </location>
</feature>
<keyword evidence="1" id="KW-0472">Membrane</keyword>
<dbReference type="Proteomes" id="UP001244552">
    <property type="component" value="Unassembled WGS sequence"/>
</dbReference>
<evidence type="ECO:0000256" key="1">
    <source>
        <dbReference type="SAM" id="Phobius"/>
    </source>
</evidence>
<evidence type="ECO:0000313" key="4">
    <source>
        <dbReference type="Proteomes" id="UP001244552"/>
    </source>
</evidence>
<dbReference type="InterPro" id="IPR002656">
    <property type="entry name" value="Acyl_transf_3_dom"/>
</dbReference>
<feature type="domain" description="Acyltransferase 3" evidence="2">
    <location>
        <begin position="8"/>
        <end position="335"/>
    </location>
</feature>
<gene>
    <name evidence="3" type="ORF">QO018_005006</name>
</gene>
<sequence length="360" mass="39242">MIRHRHSELDALRGLAALSVVLRHLLNVFPRDTYPLADLLVKAPTRILFAGHEAVLLFFLLSGFVLAASILSSRLDYPAFLRRRLCRIYPPYAAAVGLAALGAICFGGPRDGVSTWFAMTWNEPVTPAMLSEQLLLVGRFDTAQLNTAFWSLVYEMRISLIFPLLLLFTVHAPAWAVAVAAAGATTAAAGTSPYEADWLPTLHYAGIFAAGAVMVRTLDSLQAAYEAIGGRSRAILSLAALALVLYGYGPPSVRAHFGFFTDWFVVAGDAWLIMAALSSRRFGSALRLPAIQYLGRVSYSLYLVHATVLFSLVHLLPLWGAALLYLPLTFGVTAIFHRLVEAPSIQLSKQAWRRAAKAEA</sequence>
<dbReference type="PANTHER" id="PTHR23028">
    <property type="entry name" value="ACETYLTRANSFERASE"/>
    <property type="match status" value="1"/>
</dbReference>
<feature type="transmembrane region" description="Helical" evidence="1">
    <location>
        <begin position="160"/>
        <end position="181"/>
    </location>
</feature>
<feature type="transmembrane region" description="Helical" evidence="1">
    <location>
        <begin position="230"/>
        <end position="249"/>
    </location>
</feature>
<dbReference type="PANTHER" id="PTHR23028:SF53">
    <property type="entry name" value="ACYL_TRANSF_3 DOMAIN-CONTAINING PROTEIN"/>
    <property type="match status" value="1"/>
</dbReference>
<comment type="caution">
    <text evidence="3">The sequence shown here is derived from an EMBL/GenBank/DDBJ whole genome shotgun (WGS) entry which is preliminary data.</text>
</comment>
<protein>
    <submittedName>
        <fullName evidence="3">Peptidoglycan/LPS O-acetylase OafA/YrhL</fullName>
    </submittedName>
</protein>
<reference evidence="3 4" key="1">
    <citation type="submission" date="2023-07" db="EMBL/GenBank/DDBJ databases">
        <title>Genomic Encyclopedia of Type Strains, Phase IV (KMG-IV): sequencing the most valuable type-strain genomes for metagenomic binning, comparative biology and taxonomic classification.</title>
        <authorList>
            <person name="Goeker M."/>
        </authorList>
    </citation>
    <scope>NUCLEOTIDE SEQUENCE [LARGE SCALE GENOMIC DNA]</scope>
    <source>
        <strain evidence="3 4">DSM 19922</strain>
    </source>
</reference>